<dbReference type="InterPro" id="IPR043148">
    <property type="entry name" value="TagF_C"/>
</dbReference>
<dbReference type="EMBL" id="LKTS01000002">
    <property type="protein sequence ID" value="PKD21123.1"/>
    <property type="molecule type" value="Genomic_DNA"/>
</dbReference>
<evidence type="ECO:0000313" key="2">
    <source>
        <dbReference type="Proteomes" id="UP000232673"/>
    </source>
</evidence>
<organism evidence="1 2">
    <name type="scientific">Salegentibacter salinarum</name>
    <dbReference type="NCBI Taxonomy" id="447422"/>
    <lineage>
        <taxon>Bacteria</taxon>
        <taxon>Pseudomonadati</taxon>
        <taxon>Bacteroidota</taxon>
        <taxon>Flavobacteriia</taxon>
        <taxon>Flavobacteriales</taxon>
        <taxon>Flavobacteriaceae</taxon>
        <taxon>Salegentibacter</taxon>
    </lineage>
</organism>
<reference evidence="1 2" key="1">
    <citation type="submission" date="2015-10" db="EMBL/GenBank/DDBJ databases">
        <title>Draft genome sequence of Salegentibacter salinarum KCTC 12975.</title>
        <authorList>
            <person name="Lin W."/>
            <person name="Zheng Q."/>
        </authorList>
    </citation>
    <scope>NUCLEOTIDE SEQUENCE [LARGE SCALE GENOMIC DNA]</scope>
    <source>
        <strain evidence="1 2">KCTC 12975</strain>
    </source>
</reference>
<dbReference type="OrthoDB" id="913551at2"/>
<keyword evidence="1" id="KW-0808">Transferase</keyword>
<proteinExistence type="predicted"/>
<keyword evidence="2" id="KW-1185">Reference proteome</keyword>
<gene>
    <name evidence="1" type="ORF">APR41_11960</name>
</gene>
<accession>A0A2N0U288</accession>
<dbReference type="Gene3D" id="3.40.50.12580">
    <property type="match status" value="1"/>
</dbReference>
<protein>
    <submittedName>
        <fullName evidence="1">UDP-glycosyltransferase</fullName>
    </submittedName>
</protein>
<dbReference type="Proteomes" id="UP000232673">
    <property type="component" value="Unassembled WGS sequence"/>
</dbReference>
<dbReference type="STRING" id="447422.SAMN05660903_02439"/>
<dbReference type="AlphaFoldDB" id="A0A2N0U288"/>
<dbReference type="GO" id="GO:0016740">
    <property type="term" value="F:transferase activity"/>
    <property type="evidence" value="ECO:0007669"/>
    <property type="project" value="UniProtKB-KW"/>
</dbReference>
<evidence type="ECO:0000313" key="1">
    <source>
        <dbReference type="EMBL" id="PKD21123.1"/>
    </source>
</evidence>
<sequence length="482" mass="56141">MANLLYLTNKTYHSILHNSKKIFILLPDGVGLRNFAFTSFVKTAEELGWEVIFWNHTPFDLGELGFQEIKLTGKPRPKTDLLKRAKIEAELDHFTQKFNDPVYQTYKFPASNKGFKDIIKNTIVRSFIKTHKGPKGLQRLRQKMKVSERKGEFYKNCKAALEKEKPDMVFCTNQRPVNAIAPLTASQDLGIPTSTFIFSWDNLPKATLVVETDKYFVWSEHMKRELLSYYPHIKEKQIFITGSPQFEPHYDSSLRQDRETFFKEHGLKLSKKYICFSGDDSTTSPDDPQHLNDLSEVVEEMNLKGYKLGIIFRRCPVDLSNRYEKILEKYKNLIVPIAPGWKKAGEEWNTILPTKQDIKLQINTILHSETVVNLASSMVFDFAIFGKPCLYINYEATNKTQTDWSHEKVYNFVHFRSMPNGDEVYWLNSKEEIKTKLNEALTNPNEKAQKALKWFKKINREPADKASERIWEQLNKITVEIN</sequence>
<name>A0A2N0U288_9FLAO</name>
<dbReference type="SUPFAM" id="SSF53756">
    <property type="entry name" value="UDP-Glycosyltransferase/glycogen phosphorylase"/>
    <property type="match status" value="1"/>
</dbReference>
<comment type="caution">
    <text evidence="1">The sequence shown here is derived from an EMBL/GenBank/DDBJ whole genome shotgun (WGS) entry which is preliminary data.</text>
</comment>